<evidence type="ECO:0000313" key="1">
    <source>
        <dbReference type="EMBL" id="MBW0467604.1"/>
    </source>
</evidence>
<keyword evidence="2" id="KW-1185">Reference proteome</keyword>
<dbReference type="OrthoDB" id="5582182at2759"/>
<name>A0A9Q3GHS0_9BASI</name>
<proteinExistence type="predicted"/>
<accession>A0A9Q3GHS0</accession>
<sequence length="138" mass="15533">MEKSSGLSLYIADFRSLMSIIGDLEERAYIHVYRRGFASMLLDRWASHPGNFDSLHDLMDITFDLDISNGFPIDFNSVSLVGELQKPSLPSSFHIPPIIPSHSLLPSRDEVFNDIEAIQEDVARSSLHLFQGDMDLPP</sequence>
<dbReference type="Proteomes" id="UP000765509">
    <property type="component" value="Unassembled WGS sequence"/>
</dbReference>
<dbReference type="EMBL" id="AVOT02001631">
    <property type="protein sequence ID" value="MBW0467604.1"/>
    <property type="molecule type" value="Genomic_DNA"/>
</dbReference>
<gene>
    <name evidence="1" type="ORF">O181_007319</name>
</gene>
<dbReference type="AlphaFoldDB" id="A0A9Q3GHS0"/>
<comment type="caution">
    <text evidence="1">The sequence shown here is derived from an EMBL/GenBank/DDBJ whole genome shotgun (WGS) entry which is preliminary data.</text>
</comment>
<protein>
    <submittedName>
        <fullName evidence="1">Uncharacterized protein</fullName>
    </submittedName>
</protein>
<evidence type="ECO:0000313" key="2">
    <source>
        <dbReference type="Proteomes" id="UP000765509"/>
    </source>
</evidence>
<reference evidence="1" key="1">
    <citation type="submission" date="2021-03" db="EMBL/GenBank/DDBJ databases">
        <title>Draft genome sequence of rust myrtle Austropuccinia psidii MF-1, a brazilian biotype.</title>
        <authorList>
            <person name="Quecine M.C."/>
            <person name="Pachon D.M.R."/>
            <person name="Bonatelli M.L."/>
            <person name="Correr F.H."/>
            <person name="Franceschini L.M."/>
            <person name="Leite T.F."/>
            <person name="Margarido G.R.A."/>
            <person name="Almeida C.A."/>
            <person name="Ferrarezi J.A."/>
            <person name="Labate C.A."/>
        </authorList>
    </citation>
    <scope>NUCLEOTIDE SEQUENCE</scope>
    <source>
        <strain evidence="1">MF-1</strain>
    </source>
</reference>
<organism evidence="1 2">
    <name type="scientific">Austropuccinia psidii MF-1</name>
    <dbReference type="NCBI Taxonomy" id="1389203"/>
    <lineage>
        <taxon>Eukaryota</taxon>
        <taxon>Fungi</taxon>
        <taxon>Dikarya</taxon>
        <taxon>Basidiomycota</taxon>
        <taxon>Pucciniomycotina</taxon>
        <taxon>Pucciniomycetes</taxon>
        <taxon>Pucciniales</taxon>
        <taxon>Sphaerophragmiaceae</taxon>
        <taxon>Austropuccinia</taxon>
    </lineage>
</organism>